<protein>
    <submittedName>
        <fullName evidence="2">Plasmid stabilization system protein</fullName>
    </submittedName>
</protein>
<sequence>MAKLKPIIRRPKASEDVESHAMYVADGSMDAALRFVERAEQTIKGLALFPQSGAPFVNSVPDLAGMRTKLVKDFPNHVVFYVEREDSIEVVRVLRGGQDMNAEATKT</sequence>
<gene>
    <name evidence="2" type="ORF">EC9_38120</name>
</gene>
<evidence type="ECO:0000313" key="2">
    <source>
        <dbReference type="EMBL" id="QDS89612.1"/>
    </source>
</evidence>
<evidence type="ECO:0000256" key="1">
    <source>
        <dbReference type="ARBA" id="ARBA00022649"/>
    </source>
</evidence>
<dbReference type="Gene3D" id="3.30.2310.20">
    <property type="entry name" value="RelE-like"/>
    <property type="match status" value="1"/>
</dbReference>
<proteinExistence type="predicted"/>
<dbReference type="InterPro" id="IPR035093">
    <property type="entry name" value="RelE/ParE_toxin_dom_sf"/>
</dbReference>
<dbReference type="InterPro" id="IPR007712">
    <property type="entry name" value="RelE/ParE_toxin"/>
</dbReference>
<name>A0A517M412_9BACT</name>
<dbReference type="AlphaFoldDB" id="A0A517M412"/>
<dbReference type="Proteomes" id="UP000319557">
    <property type="component" value="Chromosome"/>
</dbReference>
<keyword evidence="3" id="KW-1185">Reference proteome</keyword>
<evidence type="ECO:0000313" key="3">
    <source>
        <dbReference type="Proteomes" id="UP000319557"/>
    </source>
</evidence>
<dbReference type="KEGG" id="ruv:EC9_38120"/>
<accession>A0A517M412</accession>
<keyword evidence="1" id="KW-1277">Toxin-antitoxin system</keyword>
<dbReference type="EMBL" id="CP036261">
    <property type="protein sequence ID" value="QDS89612.1"/>
    <property type="molecule type" value="Genomic_DNA"/>
</dbReference>
<reference evidence="2 3" key="1">
    <citation type="submission" date="2019-02" db="EMBL/GenBank/DDBJ databases">
        <title>Deep-cultivation of Planctomycetes and their phenomic and genomic characterization uncovers novel biology.</title>
        <authorList>
            <person name="Wiegand S."/>
            <person name="Jogler M."/>
            <person name="Boedeker C."/>
            <person name="Pinto D."/>
            <person name="Vollmers J."/>
            <person name="Rivas-Marin E."/>
            <person name="Kohn T."/>
            <person name="Peeters S.H."/>
            <person name="Heuer A."/>
            <person name="Rast P."/>
            <person name="Oberbeckmann S."/>
            <person name="Bunk B."/>
            <person name="Jeske O."/>
            <person name="Meyerdierks A."/>
            <person name="Storesund J.E."/>
            <person name="Kallscheuer N."/>
            <person name="Luecker S."/>
            <person name="Lage O.M."/>
            <person name="Pohl T."/>
            <person name="Merkel B.J."/>
            <person name="Hornburger P."/>
            <person name="Mueller R.-W."/>
            <person name="Bruemmer F."/>
            <person name="Labrenz M."/>
            <person name="Spormann A.M."/>
            <person name="Op den Camp H."/>
            <person name="Overmann J."/>
            <person name="Amann R."/>
            <person name="Jetten M.S.M."/>
            <person name="Mascher T."/>
            <person name="Medema M.H."/>
            <person name="Devos D.P."/>
            <person name="Kaster A.-K."/>
            <person name="Ovreas L."/>
            <person name="Rohde M."/>
            <person name="Galperin M.Y."/>
            <person name="Jogler C."/>
        </authorList>
    </citation>
    <scope>NUCLEOTIDE SEQUENCE [LARGE SCALE GENOMIC DNA]</scope>
    <source>
        <strain evidence="2 3">EC9</strain>
    </source>
</reference>
<dbReference type="Pfam" id="PF05016">
    <property type="entry name" value="ParE_toxin"/>
    <property type="match status" value="1"/>
</dbReference>
<organism evidence="2 3">
    <name type="scientific">Rosistilla ulvae</name>
    <dbReference type="NCBI Taxonomy" id="1930277"/>
    <lineage>
        <taxon>Bacteria</taxon>
        <taxon>Pseudomonadati</taxon>
        <taxon>Planctomycetota</taxon>
        <taxon>Planctomycetia</taxon>
        <taxon>Pirellulales</taxon>
        <taxon>Pirellulaceae</taxon>
        <taxon>Rosistilla</taxon>
    </lineage>
</organism>